<feature type="transmembrane region" description="Helical" evidence="5">
    <location>
        <begin position="125"/>
        <end position="143"/>
    </location>
</feature>
<dbReference type="AlphaFoldDB" id="A0A1H4DWR1"/>
<dbReference type="GO" id="GO:0016874">
    <property type="term" value="F:ligase activity"/>
    <property type="evidence" value="ECO:0007669"/>
    <property type="project" value="UniProtKB-KW"/>
</dbReference>
<dbReference type="Proteomes" id="UP000198584">
    <property type="component" value="Unassembled WGS sequence"/>
</dbReference>
<proteinExistence type="predicted"/>
<dbReference type="STRING" id="571932.SAMN05421743_10832"/>
<dbReference type="Pfam" id="PF04932">
    <property type="entry name" value="Wzy_C"/>
    <property type="match status" value="1"/>
</dbReference>
<reference evidence="7 8" key="1">
    <citation type="submission" date="2016-10" db="EMBL/GenBank/DDBJ databases">
        <authorList>
            <person name="de Groot N.N."/>
        </authorList>
    </citation>
    <scope>NUCLEOTIDE SEQUENCE [LARGE SCALE GENOMIC DNA]</scope>
    <source>
        <strain evidence="7 8">CCM7597</strain>
    </source>
</reference>
<feature type="transmembrane region" description="Helical" evidence="5">
    <location>
        <begin position="155"/>
        <end position="173"/>
    </location>
</feature>
<dbReference type="EMBL" id="FNQR01000008">
    <property type="protein sequence ID" value="SEA77027.1"/>
    <property type="molecule type" value="Genomic_DNA"/>
</dbReference>
<protein>
    <submittedName>
        <fullName evidence="7">O-antigen ligase</fullName>
    </submittedName>
</protein>
<keyword evidence="3 5" id="KW-1133">Transmembrane helix</keyword>
<feature type="transmembrane region" description="Helical" evidence="5">
    <location>
        <begin position="255"/>
        <end position="273"/>
    </location>
</feature>
<dbReference type="PANTHER" id="PTHR37422:SF13">
    <property type="entry name" value="LIPOPOLYSACCHARIDE BIOSYNTHESIS PROTEIN PA4999-RELATED"/>
    <property type="match status" value="1"/>
</dbReference>
<name>A0A1H4DWR1_9BACI</name>
<evidence type="ECO:0000256" key="5">
    <source>
        <dbReference type="SAM" id="Phobius"/>
    </source>
</evidence>
<keyword evidence="2 5" id="KW-0812">Transmembrane</keyword>
<dbReference type="RefSeq" id="WP_176791461.1">
    <property type="nucleotide sequence ID" value="NZ_FNQR01000008.1"/>
</dbReference>
<evidence type="ECO:0000256" key="4">
    <source>
        <dbReference type="ARBA" id="ARBA00023136"/>
    </source>
</evidence>
<feature type="transmembrane region" description="Helical" evidence="5">
    <location>
        <begin position="12"/>
        <end position="43"/>
    </location>
</feature>
<organism evidence="7 8">
    <name type="scientific">Thalassobacillus cyri</name>
    <dbReference type="NCBI Taxonomy" id="571932"/>
    <lineage>
        <taxon>Bacteria</taxon>
        <taxon>Bacillati</taxon>
        <taxon>Bacillota</taxon>
        <taxon>Bacilli</taxon>
        <taxon>Bacillales</taxon>
        <taxon>Bacillaceae</taxon>
        <taxon>Thalassobacillus</taxon>
    </lineage>
</organism>
<keyword evidence="8" id="KW-1185">Reference proteome</keyword>
<accession>A0A1H4DWR1</accession>
<sequence length="486" mass="55744">MNLNIREMAFFLYAVVTLAIAAYFDSTIVSILVMLFIAAYTWFHTKNSILMLFIYFPIRPFLLEFSPTLKGIGDIIVLISLMKVFWNYRKNWKQLFRFDPFEIAFILFCVVGSISALLTGVSIMAIVYQLRALVIFYLVYYIVKRLDITTQDVKKFVYTIIAMVVIIGIHGLIEKISGRQWLLPESWVNKSLSVYNENRIYGMPGNPNSLAVFLSLSLIILIFWKTKLTSLKNFFVWVPLVLLLTVMTLTYSRGAWISLVFVLITYTLLTKCWGIARIFLISLVAAIILVTIPYGTILDAVTSNEEDKIVQDLPEQEENNEKESPDRFRGAFDETSLENSSRSGRLFIVKKGFEIYKDHPIIGTGFGTFGDSASLNFGSPLYKQYDIEKKFFSDNQYIQIIVQTGTIGVLLFAVFLLNMLWILFKKRKETHLAYVLLCVLLGSYVAGLVYNIWEYDIFTLIFFTMLAYLLNTSSPKPVAKVKPQSK</sequence>
<evidence type="ECO:0000259" key="6">
    <source>
        <dbReference type="Pfam" id="PF04932"/>
    </source>
</evidence>
<feature type="transmembrane region" description="Helical" evidence="5">
    <location>
        <begin position="71"/>
        <end position="88"/>
    </location>
</feature>
<keyword evidence="7" id="KW-0436">Ligase</keyword>
<feature type="transmembrane region" description="Helical" evidence="5">
    <location>
        <begin position="431"/>
        <end position="449"/>
    </location>
</feature>
<feature type="transmembrane region" description="Helical" evidence="5">
    <location>
        <begin position="400"/>
        <end position="424"/>
    </location>
</feature>
<gene>
    <name evidence="7" type="ORF">SAMN05421743_10832</name>
</gene>
<evidence type="ECO:0000256" key="3">
    <source>
        <dbReference type="ARBA" id="ARBA00022989"/>
    </source>
</evidence>
<keyword evidence="4 5" id="KW-0472">Membrane</keyword>
<evidence type="ECO:0000256" key="2">
    <source>
        <dbReference type="ARBA" id="ARBA00022692"/>
    </source>
</evidence>
<feature type="transmembrane region" description="Helical" evidence="5">
    <location>
        <begin position="455"/>
        <end position="472"/>
    </location>
</feature>
<feature type="transmembrane region" description="Helical" evidence="5">
    <location>
        <begin position="278"/>
        <end position="297"/>
    </location>
</feature>
<feature type="transmembrane region" description="Helical" evidence="5">
    <location>
        <begin position="231"/>
        <end position="249"/>
    </location>
</feature>
<evidence type="ECO:0000313" key="8">
    <source>
        <dbReference type="Proteomes" id="UP000198584"/>
    </source>
</evidence>
<dbReference type="GO" id="GO:0016020">
    <property type="term" value="C:membrane"/>
    <property type="evidence" value="ECO:0007669"/>
    <property type="project" value="UniProtKB-SubCell"/>
</dbReference>
<dbReference type="InterPro" id="IPR007016">
    <property type="entry name" value="O-antigen_ligase-rel_domated"/>
</dbReference>
<evidence type="ECO:0000313" key="7">
    <source>
        <dbReference type="EMBL" id="SEA77027.1"/>
    </source>
</evidence>
<feature type="transmembrane region" description="Helical" evidence="5">
    <location>
        <begin position="207"/>
        <end position="224"/>
    </location>
</feature>
<dbReference type="InterPro" id="IPR051533">
    <property type="entry name" value="WaaL-like"/>
</dbReference>
<feature type="transmembrane region" description="Helical" evidence="5">
    <location>
        <begin position="100"/>
        <end position="119"/>
    </location>
</feature>
<dbReference type="PANTHER" id="PTHR37422">
    <property type="entry name" value="TEICHURONIC ACID BIOSYNTHESIS PROTEIN TUAE"/>
    <property type="match status" value="1"/>
</dbReference>
<comment type="subcellular location">
    <subcellularLocation>
        <location evidence="1">Membrane</location>
        <topology evidence="1">Multi-pass membrane protein</topology>
    </subcellularLocation>
</comment>
<feature type="domain" description="O-antigen ligase-related" evidence="6">
    <location>
        <begin position="240"/>
        <end position="413"/>
    </location>
</feature>
<evidence type="ECO:0000256" key="1">
    <source>
        <dbReference type="ARBA" id="ARBA00004141"/>
    </source>
</evidence>